<dbReference type="InterPro" id="IPR015300">
    <property type="entry name" value="DNA-bd_pseudobarrel_sf"/>
</dbReference>
<dbReference type="AlphaFoldDB" id="A0A843U7Q8"/>
<evidence type="ECO:0000259" key="7">
    <source>
        <dbReference type="PROSITE" id="PS50863"/>
    </source>
</evidence>
<keyword evidence="9" id="KW-1185">Reference proteome</keyword>
<sequence>MESQWEGEDAFLACVLGKARRLGTPAGQAGRREGEEEPGRKEEESGRRALVGAEFLRVVQGFGPSRRKKRSARQRRLVLEPFSLGAAATTMSPIVRREPQLPRSPTAISDLGADVDSPGLYFDQSRGFLRFLLQKELRKSDVGSLGRMVLPKKDAEAHLPVLFAREGIYICMEDMEASHLWTFKYRYWPNNKSRMYILEHTGDFVRRHGLKLGDFVMLYRDDYRQRYVIRAKKAAYKESPSAEAEEGTSEPSPGQDHLVPDADHHGGHLDVYLPMDDELCLAMDTTYTFSADFTVGLSNGMMDSFTTMESVPSLGSIENLSLDDFS</sequence>
<keyword evidence="3" id="KW-0238">DNA-binding</keyword>
<feature type="region of interest" description="Disordered" evidence="6">
    <location>
        <begin position="22"/>
        <end position="47"/>
    </location>
</feature>
<dbReference type="SMART" id="SM01019">
    <property type="entry name" value="B3"/>
    <property type="match status" value="1"/>
</dbReference>
<accession>A0A843U7Q8</accession>
<comment type="subcellular location">
    <subcellularLocation>
        <location evidence="1">Nucleus</location>
    </subcellularLocation>
</comment>
<dbReference type="PROSITE" id="PS50863">
    <property type="entry name" value="B3"/>
    <property type="match status" value="1"/>
</dbReference>
<keyword evidence="2" id="KW-0805">Transcription regulation</keyword>
<dbReference type="EMBL" id="NMUH01000378">
    <property type="protein sequence ID" value="MQL78040.1"/>
    <property type="molecule type" value="Genomic_DNA"/>
</dbReference>
<evidence type="ECO:0000313" key="9">
    <source>
        <dbReference type="Proteomes" id="UP000652761"/>
    </source>
</evidence>
<dbReference type="Gene3D" id="2.40.330.10">
    <property type="entry name" value="DNA-binding pseudobarrel domain"/>
    <property type="match status" value="1"/>
</dbReference>
<evidence type="ECO:0000256" key="5">
    <source>
        <dbReference type="ARBA" id="ARBA00023242"/>
    </source>
</evidence>
<evidence type="ECO:0000256" key="4">
    <source>
        <dbReference type="ARBA" id="ARBA00023163"/>
    </source>
</evidence>
<feature type="compositionally biased region" description="Basic and acidic residues" evidence="6">
    <location>
        <begin position="30"/>
        <end position="47"/>
    </location>
</feature>
<evidence type="ECO:0000256" key="3">
    <source>
        <dbReference type="ARBA" id="ARBA00023125"/>
    </source>
</evidence>
<dbReference type="Proteomes" id="UP000652761">
    <property type="component" value="Unassembled WGS sequence"/>
</dbReference>
<keyword evidence="5" id="KW-0539">Nucleus</keyword>
<evidence type="ECO:0000256" key="6">
    <source>
        <dbReference type="SAM" id="MobiDB-lite"/>
    </source>
</evidence>
<dbReference type="FunFam" id="2.40.330.10:FF:000003">
    <property type="entry name" value="B3 domain-containing transcription factor FUS3"/>
    <property type="match status" value="1"/>
</dbReference>
<dbReference type="GO" id="GO:0003677">
    <property type="term" value="F:DNA binding"/>
    <property type="evidence" value="ECO:0007669"/>
    <property type="project" value="UniProtKB-KW"/>
</dbReference>
<gene>
    <name evidence="8" type="ORF">Taro_010448</name>
</gene>
<name>A0A843U7Q8_COLES</name>
<dbReference type="InterPro" id="IPR044800">
    <property type="entry name" value="LEC2-like"/>
</dbReference>
<dbReference type="SUPFAM" id="SSF101936">
    <property type="entry name" value="DNA-binding pseudobarrel domain"/>
    <property type="match status" value="1"/>
</dbReference>
<comment type="caution">
    <text evidence="8">The sequence shown here is derived from an EMBL/GenBank/DDBJ whole genome shotgun (WGS) entry which is preliminary data.</text>
</comment>
<organism evidence="8 9">
    <name type="scientific">Colocasia esculenta</name>
    <name type="common">Wild taro</name>
    <name type="synonym">Arum esculentum</name>
    <dbReference type="NCBI Taxonomy" id="4460"/>
    <lineage>
        <taxon>Eukaryota</taxon>
        <taxon>Viridiplantae</taxon>
        <taxon>Streptophyta</taxon>
        <taxon>Embryophyta</taxon>
        <taxon>Tracheophyta</taxon>
        <taxon>Spermatophyta</taxon>
        <taxon>Magnoliopsida</taxon>
        <taxon>Liliopsida</taxon>
        <taxon>Araceae</taxon>
        <taxon>Aroideae</taxon>
        <taxon>Colocasieae</taxon>
        <taxon>Colocasia</taxon>
    </lineage>
</organism>
<dbReference type="GO" id="GO:0005634">
    <property type="term" value="C:nucleus"/>
    <property type="evidence" value="ECO:0007669"/>
    <property type="project" value="UniProtKB-SubCell"/>
</dbReference>
<reference evidence="8" key="1">
    <citation type="submission" date="2017-07" db="EMBL/GenBank/DDBJ databases">
        <title>Taro Niue Genome Assembly and Annotation.</title>
        <authorList>
            <person name="Atibalentja N."/>
            <person name="Keating K."/>
            <person name="Fields C.J."/>
        </authorList>
    </citation>
    <scope>NUCLEOTIDE SEQUENCE</scope>
    <source>
        <strain evidence="8">Niue_2</strain>
        <tissue evidence="8">Leaf</tissue>
    </source>
</reference>
<evidence type="ECO:0000256" key="1">
    <source>
        <dbReference type="ARBA" id="ARBA00004123"/>
    </source>
</evidence>
<evidence type="ECO:0000313" key="8">
    <source>
        <dbReference type="EMBL" id="MQL78040.1"/>
    </source>
</evidence>
<proteinExistence type="predicted"/>
<feature type="domain" description="TF-B3" evidence="7">
    <location>
        <begin position="133"/>
        <end position="235"/>
    </location>
</feature>
<dbReference type="CDD" id="cd10017">
    <property type="entry name" value="B3_DNA"/>
    <property type="match status" value="1"/>
</dbReference>
<dbReference type="PANTHER" id="PTHR31140">
    <property type="entry name" value="B3 DOMAIN-CONTAINING TRANSCRIPTION FACTOR ABI3"/>
    <property type="match status" value="1"/>
</dbReference>
<dbReference type="GO" id="GO:0003700">
    <property type="term" value="F:DNA-binding transcription factor activity"/>
    <property type="evidence" value="ECO:0007669"/>
    <property type="project" value="InterPro"/>
</dbReference>
<evidence type="ECO:0000256" key="2">
    <source>
        <dbReference type="ARBA" id="ARBA00023015"/>
    </source>
</evidence>
<dbReference type="PANTHER" id="PTHR31140:SF73">
    <property type="entry name" value="B3 DOMAIN-CONTAINING TRANSCRIPTION FACTOR FUS3"/>
    <property type="match status" value="1"/>
</dbReference>
<dbReference type="Pfam" id="PF02362">
    <property type="entry name" value="B3"/>
    <property type="match status" value="1"/>
</dbReference>
<dbReference type="InterPro" id="IPR003340">
    <property type="entry name" value="B3_DNA-bd"/>
</dbReference>
<dbReference type="OrthoDB" id="757982at2759"/>
<keyword evidence="4" id="KW-0804">Transcription</keyword>
<protein>
    <recommendedName>
        <fullName evidence="7">TF-B3 domain-containing protein</fullName>
    </recommendedName>
</protein>
<feature type="region of interest" description="Disordered" evidence="6">
    <location>
        <begin position="238"/>
        <end position="261"/>
    </location>
</feature>